<feature type="transmembrane region" description="Helical" evidence="7">
    <location>
        <begin position="12"/>
        <end position="30"/>
    </location>
</feature>
<evidence type="ECO:0000256" key="2">
    <source>
        <dbReference type="ARBA" id="ARBA00022475"/>
    </source>
</evidence>
<evidence type="ECO:0000256" key="3">
    <source>
        <dbReference type="ARBA" id="ARBA00022692"/>
    </source>
</evidence>
<dbReference type="Gene3D" id="1.20.1640.10">
    <property type="entry name" value="Multidrug efflux transporter AcrB transmembrane domain"/>
    <property type="match status" value="1"/>
</dbReference>
<feature type="transmembrane region" description="Helical" evidence="7">
    <location>
        <begin position="792"/>
        <end position="811"/>
    </location>
</feature>
<proteinExistence type="predicted"/>
<accession>A0A2V1MYM0</accession>
<dbReference type="InterPro" id="IPR050545">
    <property type="entry name" value="Mycobact_MmpL"/>
</dbReference>
<evidence type="ECO:0000256" key="1">
    <source>
        <dbReference type="ARBA" id="ARBA00004651"/>
    </source>
</evidence>
<dbReference type="SUPFAM" id="SSF82866">
    <property type="entry name" value="Multidrug efflux transporter AcrB transmembrane domain"/>
    <property type="match status" value="2"/>
</dbReference>
<comment type="subcellular location">
    <subcellularLocation>
        <location evidence="1">Cell membrane</location>
        <topology evidence="1">Multi-pass membrane protein</topology>
    </subcellularLocation>
</comment>
<dbReference type="OrthoDB" id="2321896at2"/>
<evidence type="ECO:0000256" key="6">
    <source>
        <dbReference type="SAM" id="Coils"/>
    </source>
</evidence>
<organism evidence="9 10">
    <name type="scientific">Levilactobacillus bambusae</name>
    <dbReference type="NCBI Taxonomy" id="2024736"/>
    <lineage>
        <taxon>Bacteria</taxon>
        <taxon>Bacillati</taxon>
        <taxon>Bacillota</taxon>
        <taxon>Bacilli</taxon>
        <taxon>Lactobacillales</taxon>
        <taxon>Lactobacillaceae</taxon>
        <taxon>Levilactobacillus</taxon>
    </lineage>
</organism>
<keyword evidence="2" id="KW-1003">Cell membrane</keyword>
<feature type="transmembrane region" description="Helical" evidence="7">
    <location>
        <begin position="838"/>
        <end position="863"/>
    </location>
</feature>
<feature type="transmembrane region" description="Helical" evidence="7">
    <location>
        <begin position="309"/>
        <end position="337"/>
    </location>
</feature>
<feature type="domain" description="Membrane transport protein MMPL" evidence="8">
    <location>
        <begin position="69"/>
        <end position="370"/>
    </location>
</feature>
<keyword evidence="5 7" id="KW-0472">Membrane</keyword>
<dbReference type="Pfam" id="PF03176">
    <property type="entry name" value="MMPL"/>
    <property type="match status" value="2"/>
</dbReference>
<sequence length="901" mass="97968">MQQQIHKLHHNRLIALIVWLIIIFASIILLPNINSIIQYDGQPQLANDSQPVQASNLRANWGRDLDGTYTVNAVFNNPDGALTKKQQTSINKTITSLQKNQTSYGIKQLTSVSNTPVMSPVLQSKDRSTQIVQLQVSSSTASVRNEAKLLSSEITTPGVKTYITSPQMVNDANNSAIASTGFKAIIAIFIVSLIIMGVLFSSVVAPFITMFSVLAAYLASLSLIGNLATRFHFAFSAYTPVELLLAVVMLGLFGHFYLLRNFRRQMDTDVEPQDAVTASLHSVWLSTTISTVVLAVAFGSLALFKFSSIRALSLVAVAFILSTLTTLTLTPTFMGLLGDQIFWPSNKVAGSTQHTMWFHLSRFGAWRPVATIAACLVIVGAFAFSYRDNLNYTTTNHVNDQAISGAQVMQAHMGGGSATPVTLYVKTSNKLNDQAYLYQIDNLTRKLQAQKGIQSVASITQPGGQPITQYYADSQMDAVSGNVKSVQGQLNQLQDDLKSDRSNLNQKQLSKNVSKLNKVANQSTDMLNNAITLDASLASAQSRASASGTSTSKSAQSYIKTLAKVNTELDQAASALTDLETSMASTQTGLDSSANALSSYESSVDTVTTSLKESQAGLKTASTTLGKIYDYLAGYKTSEAAKNLYLTPDQIQSGDFQQSLYNYTDKTAKITYLTITLDNVPTRQTAGVVKNLQQVADSQIRGTNLGAADLIFSGQPVVQADIQSQVQHSLPAMLMLIFGIILFALFIVSRSVLQPFYWLLTFCISAGAGLQLGELTTNWLFGEASFDWEGLFVVLIPLAILVTTQLVRIGMNMHESEMPLDSWVVPSMTHFGQTVRHLTFIGIMLFAALFFTGSVTLASIALITIYTLLIFNVTLPLILAAVGKLTIVLPTYHRRKSQHAR</sequence>
<dbReference type="EMBL" id="QCXQ01000002">
    <property type="protein sequence ID" value="PWG00069.1"/>
    <property type="molecule type" value="Genomic_DNA"/>
</dbReference>
<dbReference type="Gene3D" id="1.10.287.1490">
    <property type="match status" value="1"/>
</dbReference>
<evidence type="ECO:0000313" key="10">
    <source>
        <dbReference type="Proteomes" id="UP000245080"/>
    </source>
</evidence>
<feature type="transmembrane region" description="Helical" evidence="7">
    <location>
        <begin position="365"/>
        <end position="386"/>
    </location>
</feature>
<dbReference type="RefSeq" id="WP_109250016.1">
    <property type="nucleotide sequence ID" value="NZ_QCXQ01000002.1"/>
</dbReference>
<dbReference type="AlphaFoldDB" id="A0A2V1MYM0"/>
<feature type="transmembrane region" description="Helical" evidence="7">
    <location>
        <begin position="869"/>
        <end position="892"/>
    </location>
</feature>
<keyword evidence="4 7" id="KW-1133">Transmembrane helix</keyword>
<dbReference type="GO" id="GO:0005886">
    <property type="term" value="C:plasma membrane"/>
    <property type="evidence" value="ECO:0007669"/>
    <property type="project" value="UniProtKB-SubCell"/>
</dbReference>
<reference evidence="9 10" key="1">
    <citation type="journal article" date="2018" name="Int. J. Syst. Evol. Microbiol.">
        <title>Lactobacillus bambusae sp. nov., isolated from a traditional fermented Ma-bamboo shoots of Taiwan.</title>
        <authorList>
            <person name="Wang L.-T."/>
        </authorList>
    </citation>
    <scope>NUCLEOTIDE SEQUENCE [LARGE SCALE GENOMIC DNA]</scope>
    <source>
        <strain evidence="9 10">BS-W1</strain>
    </source>
</reference>
<dbReference type="PANTHER" id="PTHR33406">
    <property type="entry name" value="MEMBRANE PROTEIN MJ1562-RELATED"/>
    <property type="match status" value="1"/>
</dbReference>
<dbReference type="InterPro" id="IPR004869">
    <property type="entry name" value="MMPL_dom"/>
</dbReference>
<keyword evidence="6" id="KW-0175">Coiled coil</keyword>
<gene>
    <name evidence="9" type="ORF">DCM90_03785</name>
</gene>
<dbReference type="PANTHER" id="PTHR33406:SF13">
    <property type="entry name" value="MEMBRANE PROTEIN YDFJ"/>
    <property type="match status" value="1"/>
</dbReference>
<protein>
    <submittedName>
        <fullName evidence="9">Multidrug RND transporter</fullName>
    </submittedName>
</protein>
<evidence type="ECO:0000259" key="8">
    <source>
        <dbReference type="Pfam" id="PF03176"/>
    </source>
</evidence>
<evidence type="ECO:0000256" key="4">
    <source>
        <dbReference type="ARBA" id="ARBA00022989"/>
    </source>
</evidence>
<evidence type="ECO:0000313" key="9">
    <source>
        <dbReference type="EMBL" id="PWG00069.1"/>
    </source>
</evidence>
<feature type="transmembrane region" description="Helical" evidence="7">
    <location>
        <begin position="280"/>
        <end position="303"/>
    </location>
</feature>
<feature type="transmembrane region" description="Helical" evidence="7">
    <location>
        <begin position="730"/>
        <end position="748"/>
    </location>
</feature>
<evidence type="ECO:0000256" key="5">
    <source>
        <dbReference type="ARBA" id="ARBA00023136"/>
    </source>
</evidence>
<feature type="domain" description="Membrane transport protein MMPL" evidence="8">
    <location>
        <begin position="563"/>
        <end position="773"/>
    </location>
</feature>
<name>A0A2V1MYM0_9LACO</name>
<feature type="transmembrane region" description="Helical" evidence="7">
    <location>
        <begin position="207"/>
        <end position="225"/>
    </location>
</feature>
<dbReference type="Proteomes" id="UP000245080">
    <property type="component" value="Unassembled WGS sequence"/>
</dbReference>
<comment type="caution">
    <text evidence="9">The sequence shown here is derived from an EMBL/GenBank/DDBJ whole genome shotgun (WGS) entry which is preliminary data.</text>
</comment>
<feature type="transmembrane region" description="Helical" evidence="7">
    <location>
        <begin position="237"/>
        <end position="259"/>
    </location>
</feature>
<keyword evidence="3 7" id="KW-0812">Transmembrane</keyword>
<feature type="coiled-coil region" evidence="6">
    <location>
        <begin position="476"/>
        <end position="510"/>
    </location>
</feature>
<evidence type="ECO:0000256" key="7">
    <source>
        <dbReference type="SAM" id="Phobius"/>
    </source>
</evidence>
<feature type="transmembrane region" description="Helical" evidence="7">
    <location>
        <begin position="181"/>
        <end position="200"/>
    </location>
</feature>
<keyword evidence="10" id="KW-1185">Reference proteome</keyword>